<keyword evidence="2" id="KW-0479">Metal-binding</keyword>
<dbReference type="GO" id="GO:0046872">
    <property type="term" value="F:metal ion binding"/>
    <property type="evidence" value="ECO:0007669"/>
    <property type="project" value="UniProtKB-KW"/>
</dbReference>
<evidence type="ECO:0000256" key="3">
    <source>
        <dbReference type="ARBA" id="ARBA00023004"/>
    </source>
</evidence>
<dbReference type="PANTHER" id="PTHR43687">
    <property type="entry name" value="ADENYLYLSULFATE REDUCTASE, BETA SUBUNIT"/>
    <property type="match status" value="1"/>
</dbReference>
<dbReference type="AlphaFoldDB" id="A0A520KY82"/>
<evidence type="ECO:0000313" key="7">
    <source>
        <dbReference type="Proteomes" id="UP000320766"/>
    </source>
</evidence>
<evidence type="ECO:0000256" key="1">
    <source>
        <dbReference type="ARBA" id="ARBA00022485"/>
    </source>
</evidence>
<dbReference type="Pfam" id="PF13237">
    <property type="entry name" value="Fer4_10"/>
    <property type="match status" value="1"/>
</dbReference>
<name>A0A520KY82_9EURY</name>
<dbReference type="InterPro" id="IPR017900">
    <property type="entry name" value="4Fe4S_Fe_S_CS"/>
</dbReference>
<evidence type="ECO:0000256" key="2">
    <source>
        <dbReference type="ARBA" id="ARBA00022723"/>
    </source>
</evidence>
<evidence type="ECO:0000259" key="5">
    <source>
        <dbReference type="PROSITE" id="PS51379"/>
    </source>
</evidence>
<evidence type="ECO:0000256" key="4">
    <source>
        <dbReference type="ARBA" id="ARBA00023014"/>
    </source>
</evidence>
<organism evidence="6 7">
    <name type="scientific">Candidatus Methanolliviera hydrocarbonicum</name>
    <dbReference type="NCBI Taxonomy" id="2491085"/>
    <lineage>
        <taxon>Archaea</taxon>
        <taxon>Methanobacteriati</taxon>
        <taxon>Methanobacteriota</taxon>
        <taxon>Candidatus Methanoliparia</taxon>
        <taxon>Candidatus Methanoliparales</taxon>
        <taxon>Candidatus Methanollivieraceae</taxon>
        <taxon>Candidatus Methanolliviera</taxon>
    </lineage>
</organism>
<dbReference type="GO" id="GO:0051539">
    <property type="term" value="F:4 iron, 4 sulfur cluster binding"/>
    <property type="evidence" value="ECO:0007669"/>
    <property type="project" value="UniProtKB-KW"/>
</dbReference>
<gene>
    <name evidence="6" type="ORF">EF807_01670</name>
</gene>
<protein>
    <submittedName>
        <fullName evidence="6">4Fe-4S dicluster domain-containing protein</fullName>
    </submittedName>
</protein>
<sequence length="285" mass="32288">MGDIMLELDERYGEGSFWYLNPKNYCRPMYKKPKEEREEYGIGMAGLEETAIEGMKSIIDTKDEDPEGFKSEMEGLSATMIEMAPGQVIPLEDAKKVVDIAQPLVKIDCICRRMTRATLEEEDCRSCLGIGLGMFRWEMVPERYKGGAEFISPEEAKKFLEFWNKKGMVHTIMTFGKTIEGAPYIGGVCNCDYPDCIDIRFRNDYGIKSLMKGEYVAKVDYDKCSGCGTCVKRCQFGAIKKEVTTNKANIDMFSCFGCGLCKETCPESAIELVERNSFPALRDEW</sequence>
<keyword evidence="1" id="KW-0004">4Fe-4S</keyword>
<dbReference type="PANTHER" id="PTHR43687:SF1">
    <property type="entry name" value="FERREDOXIN III"/>
    <property type="match status" value="1"/>
</dbReference>
<evidence type="ECO:0000313" key="6">
    <source>
        <dbReference type="EMBL" id="RZN72265.1"/>
    </source>
</evidence>
<dbReference type="Proteomes" id="UP000320766">
    <property type="component" value="Unassembled WGS sequence"/>
</dbReference>
<feature type="domain" description="4Fe-4S ferredoxin-type" evidence="5">
    <location>
        <begin position="215"/>
        <end position="244"/>
    </location>
</feature>
<dbReference type="PROSITE" id="PS00198">
    <property type="entry name" value="4FE4S_FER_1"/>
    <property type="match status" value="1"/>
</dbReference>
<keyword evidence="4" id="KW-0411">Iron-sulfur</keyword>
<proteinExistence type="predicted"/>
<dbReference type="InterPro" id="IPR050572">
    <property type="entry name" value="Fe-S_Ferredoxin"/>
</dbReference>
<dbReference type="GO" id="GO:0016491">
    <property type="term" value="F:oxidoreductase activity"/>
    <property type="evidence" value="ECO:0007669"/>
    <property type="project" value="UniProtKB-ARBA"/>
</dbReference>
<dbReference type="Gene3D" id="3.30.70.20">
    <property type="match status" value="2"/>
</dbReference>
<reference evidence="6 7" key="1">
    <citation type="journal article" date="2019" name="Nat. Microbiol.">
        <title>Wide diversity of methane and short-chain alkane metabolisms in uncultured archaea.</title>
        <authorList>
            <person name="Borrel G."/>
            <person name="Adam P.S."/>
            <person name="McKay L.J."/>
            <person name="Chen L.X."/>
            <person name="Sierra-Garcia I.N."/>
            <person name="Sieber C.M."/>
            <person name="Letourneur Q."/>
            <person name="Ghozlane A."/>
            <person name="Andersen G.L."/>
            <person name="Li W.J."/>
            <person name="Hallam S.J."/>
            <person name="Muyzer G."/>
            <person name="de Oliveira V.M."/>
            <person name="Inskeep W.P."/>
            <person name="Banfield J.F."/>
            <person name="Gribaldo S."/>
        </authorList>
    </citation>
    <scope>NUCLEOTIDE SEQUENCE [LARGE SCALE GENOMIC DNA]</scope>
    <source>
        <strain evidence="6">NM1b</strain>
    </source>
</reference>
<dbReference type="InterPro" id="IPR017896">
    <property type="entry name" value="4Fe4S_Fe-S-bd"/>
</dbReference>
<dbReference type="EMBL" id="RXIL01000030">
    <property type="protein sequence ID" value="RZN72265.1"/>
    <property type="molecule type" value="Genomic_DNA"/>
</dbReference>
<feature type="domain" description="4Fe-4S ferredoxin-type" evidence="5">
    <location>
        <begin position="246"/>
        <end position="275"/>
    </location>
</feature>
<keyword evidence="3" id="KW-0408">Iron</keyword>
<accession>A0A520KY82</accession>
<dbReference type="PROSITE" id="PS51379">
    <property type="entry name" value="4FE4S_FER_2"/>
    <property type="match status" value="2"/>
</dbReference>
<dbReference type="SUPFAM" id="SSF54862">
    <property type="entry name" value="4Fe-4S ferredoxins"/>
    <property type="match status" value="1"/>
</dbReference>
<comment type="caution">
    <text evidence="6">The sequence shown here is derived from an EMBL/GenBank/DDBJ whole genome shotgun (WGS) entry which is preliminary data.</text>
</comment>